<dbReference type="Pfam" id="PF02899">
    <property type="entry name" value="Phage_int_SAM_1"/>
    <property type="match status" value="1"/>
</dbReference>
<feature type="active site" description="O-(3'-phospho-DNA)-tyrosine intermediate" evidence="10">
    <location>
        <position position="280"/>
    </location>
</feature>
<keyword evidence="7 10" id="KW-0238">DNA-binding</keyword>
<dbReference type="InterPro" id="IPR044068">
    <property type="entry name" value="CB"/>
</dbReference>
<feature type="active site" evidence="10">
    <location>
        <position position="149"/>
    </location>
</feature>
<dbReference type="InterPro" id="IPR004107">
    <property type="entry name" value="Integrase_SAM-like_N"/>
</dbReference>
<keyword evidence="9 10" id="KW-0131">Cell cycle</keyword>
<dbReference type="Proteomes" id="UP000576225">
    <property type="component" value="Unassembled WGS sequence"/>
</dbReference>
<dbReference type="PROSITE" id="PS51900">
    <property type="entry name" value="CB"/>
    <property type="match status" value="1"/>
</dbReference>
<evidence type="ECO:0000256" key="5">
    <source>
        <dbReference type="ARBA" id="ARBA00022829"/>
    </source>
</evidence>
<keyword evidence="8 10" id="KW-0233">DNA recombination</keyword>
<feature type="active site" evidence="10">
    <location>
        <position position="245"/>
    </location>
</feature>
<comment type="function">
    <text evidence="10">Site-specific tyrosine recombinase, which acts by catalyzing the cutting and rejoining of the recombining DNA molecules. The XerC-XerD complex is essential to convert dimers of the bacterial chromosome into monomers to permit their segregation at cell division. It also contributes to the segregational stability of plasmids.</text>
</comment>
<evidence type="ECO:0000256" key="7">
    <source>
        <dbReference type="ARBA" id="ARBA00023125"/>
    </source>
</evidence>
<dbReference type="InterPro" id="IPR023009">
    <property type="entry name" value="Tyrosine_recombinase_XerC/XerD"/>
</dbReference>
<evidence type="ECO:0000313" key="16">
    <source>
        <dbReference type="Proteomes" id="UP000576225"/>
    </source>
</evidence>
<dbReference type="Gene3D" id="1.10.443.10">
    <property type="entry name" value="Intergrase catalytic core"/>
    <property type="match status" value="1"/>
</dbReference>
<evidence type="ECO:0000256" key="4">
    <source>
        <dbReference type="ARBA" id="ARBA00022618"/>
    </source>
</evidence>
<dbReference type="GO" id="GO:0007059">
    <property type="term" value="P:chromosome segregation"/>
    <property type="evidence" value="ECO:0007669"/>
    <property type="project" value="UniProtKB-UniRule"/>
</dbReference>
<evidence type="ECO:0000256" key="8">
    <source>
        <dbReference type="ARBA" id="ARBA00023172"/>
    </source>
</evidence>
<protein>
    <recommendedName>
        <fullName evidence="10">Tyrosine recombinase XerC</fullName>
    </recommendedName>
</protein>
<evidence type="ECO:0000256" key="9">
    <source>
        <dbReference type="ARBA" id="ARBA00023306"/>
    </source>
</evidence>
<dbReference type="NCBIfam" id="NF001399">
    <property type="entry name" value="PRK00283.1"/>
    <property type="match status" value="1"/>
</dbReference>
<dbReference type="GO" id="GO:0006313">
    <property type="term" value="P:DNA transposition"/>
    <property type="evidence" value="ECO:0007669"/>
    <property type="project" value="UniProtKB-UniRule"/>
</dbReference>
<dbReference type="GO" id="GO:0009037">
    <property type="term" value="F:tyrosine-based site-specific recombinase activity"/>
    <property type="evidence" value="ECO:0007669"/>
    <property type="project" value="UniProtKB-UniRule"/>
</dbReference>
<dbReference type="Gene3D" id="1.10.150.130">
    <property type="match status" value="1"/>
</dbReference>
<comment type="similarity">
    <text evidence="10">Belongs to the 'phage' integrase family. XerC subfamily.</text>
</comment>
<name>A0A2U1AVV7_9BACT</name>
<dbReference type="CDD" id="cd00798">
    <property type="entry name" value="INT_XerDC_C"/>
    <property type="match status" value="1"/>
</dbReference>
<dbReference type="EMBL" id="QEKH01000016">
    <property type="protein sequence ID" value="PVY40564.1"/>
    <property type="molecule type" value="Genomic_DNA"/>
</dbReference>
<evidence type="ECO:0000313" key="15">
    <source>
        <dbReference type="Proteomes" id="UP000245959"/>
    </source>
</evidence>
<feature type="domain" description="Tyr recombinase" evidence="11">
    <location>
        <begin position="107"/>
        <end position="293"/>
    </location>
</feature>
<comment type="subcellular location">
    <subcellularLocation>
        <location evidence="1 10">Cytoplasm</location>
    </subcellularLocation>
</comment>
<feature type="active site" evidence="10">
    <location>
        <position position="248"/>
    </location>
</feature>
<dbReference type="SUPFAM" id="SSF56349">
    <property type="entry name" value="DNA breaking-rejoining enzymes"/>
    <property type="match status" value="1"/>
</dbReference>
<keyword evidence="4 10" id="KW-0132">Cell division</keyword>
<dbReference type="InterPro" id="IPR011932">
    <property type="entry name" value="Recomb_XerD"/>
</dbReference>
<dbReference type="InterPro" id="IPR011010">
    <property type="entry name" value="DNA_brk_join_enz"/>
</dbReference>
<keyword evidence="5 10" id="KW-0159">Chromosome partition</keyword>
<dbReference type="Pfam" id="PF00589">
    <property type="entry name" value="Phage_integrase"/>
    <property type="match status" value="1"/>
</dbReference>
<evidence type="ECO:0000259" key="11">
    <source>
        <dbReference type="PROSITE" id="PS51898"/>
    </source>
</evidence>
<evidence type="ECO:0000256" key="1">
    <source>
        <dbReference type="ARBA" id="ARBA00004496"/>
    </source>
</evidence>
<dbReference type="PANTHER" id="PTHR30349:SF81">
    <property type="entry name" value="TYROSINE RECOMBINASE XERC"/>
    <property type="match status" value="1"/>
</dbReference>
<gene>
    <name evidence="13" type="primary">xerD</name>
    <name evidence="10" type="synonym">xerC</name>
    <name evidence="14" type="ORF">C8D82_11615</name>
    <name evidence="13" type="ORF">HF882_11355</name>
</gene>
<evidence type="ECO:0000256" key="6">
    <source>
        <dbReference type="ARBA" id="ARBA00022908"/>
    </source>
</evidence>
<dbReference type="PANTHER" id="PTHR30349">
    <property type="entry name" value="PHAGE INTEGRASE-RELATED"/>
    <property type="match status" value="1"/>
</dbReference>
<keyword evidence="3 10" id="KW-0963">Cytoplasm</keyword>
<dbReference type="PROSITE" id="PS51898">
    <property type="entry name" value="TYR_RECOMBINASE"/>
    <property type="match status" value="1"/>
</dbReference>
<evidence type="ECO:0000256" key="3">
    <source>
        <dbReference type="ARBA" id="ARBA00022490"/>
    </source>
</evidence>
<evidence type="ECO:0000259" key="12">
    <source>
        <dbReference type="PROSITE" id="PS51900"/>
    </source>
</evidence>
<evidence type="ECO:0000256" key="2">
    <source>
        <dbReference type="ARBA" id="ARBA00010450"/>
    </source>
</evidence>
<organism evidence="14 15">
    <name type="scientific">Victivallis vadensis</name>
    <dbReference type="NCBI Taxonomy" id="172901"/>
    <lineage>
        <taxon>Bacteria</taxon>
        <taxon>Pseudomonadati</taxon>
        <taxon>Lentisphaerota</taxon>
        <taxon>Lentisphaeria</taxon>
        <taxon>Victivallales</taxon>
        <taxon>Victivallaceae</taxon>
        <taxon>Victivallis</taxon>
    </lineage>
</organism>
<dbReference type="GO" id="GO:0003677">
    <property type="term" value="F:DNA binding"/>
    <property type="evidence" value="ECO:0007669"/>
    <property type="project" value="UniProtKB-UniRule"/>
</dbReference>
<dbReference type="InterPro" id="IPR002104">
    <property type="entry name" value="Integrase_catalytic"/>
</dbReference>
<feature type="active site" evidence="10">
    <location>
        <position position="271"/>
    </location>
</feature>
<dbReference type="GO" id="GO:0051301">
    <property type="term" value="P:cell division"/>
    <property type="evidence" value="ECO:0007669"/>
    <property type="project" value="UniProtKB-KW"/>
</dbReference>
<dbReference type="EMBL" id="JABAEW010000020">
    <property type="protein sequence ID" value="NMD87181.1"/>
    <property type="molecule type" value="Genomic_DNA"/>
</dbReference>
<evidence type="ECO:0000313" key="13">
    <source>
        <dbReference type="EMBL" id="NMD87181.1"/>
    </source>
</evidence>
<proteinExistence type="inferred from homology"/>
<dbReference type="RefSeq" id="WP_116884269.1">
    <property type="nucleotide sequence ID" value="NZ_CAUBWW010000098.1"/>
</dbReference>
<dbReference type="InterPro" id="IPR050090">
    <property type="entry name" value="Tyrosine_recombinase_XerCD"/>
</dbReference>
<accession>A0A2U1AVV7</accession>
<dbReference type="AlphaFoldDB" id="A0A2U1AVV7"/>
<comment type="similarity">
    <text evidence="2">Belongs to the 'phage' integrase family. XerD subfamily.</text>
</comment>
<dbReference type="Proteomes" id="UP000245959">
    <property type="component" value="Unassembled WGS sequence"/>
</dbReference>
<dbReference type="GO" id="GO:0005737">
    <property type="term" value="C:cytoplasm"/>
    <property type="evidence" value="ECO:0007669"/>
    <property type="project" value="UniProtKB-SubCell"/>
</dbReference>
<reference evidence="13 16" key="2">
    <citation type="submission" date="2020-04" db="EMBL/GenBank/DDBJ databases">
        <authorList>
            <person name="Hitch T.C.A."/>
            <person name="Wylensek D."/>
            <person name="Clavel T."/>
        </authorList>
    </citation>
    <scope>NUCLEOTIDE SEQUENCE [LARGE SCALE GENOMIC DNA]</scope>
    <source>
        <strain evidence="13 16">COR2-253-APC-1A</strain>
    </source>
</reference>
<evidence type="ECO:0000313" key="14">
    <source>
        <dbReference type="EMBL" id="PVY40564.1"/>
    </source>
</evidence>
<keyword evidence="6 10" id="KW-0229">DNA integration</keyword>
<reference evidence="14 15" key="1">
    <citation type="submission" date="2018-04" db="EMBL/GenBank/DDBJ databases">
        <title>Genomic Encyclopedia of Type Strains, Phase IV (KMG-IV): sequencing the most valuable type-strain genomes for metagenomic binning, comparative biology and taxonomic classification.</title>
        <authorList>
            <person name="Goeker M."/>
        </authorList>
    </citation>
    <scope>NUCLEOTIDE SEQUENCE [LARGE SCALE GENOMIC DNA]</scope>
    <source>
        <strain evidence="14 15">DSM 14823</strain>
    </source>
</reference>
<evidence type="ECO:0000256" key="10">
    <source>
        <dbReference type="HAMAP-Rule" id="MF_01808"/>
    </source>
</evidence>
<dbReference type="InterPro" id="IPR013762">
    <property type="entry name" value="Integrase-like_cat_sf"/>
</dbReference>
<feature type="domain" description="Core-binding (CB)" evidence="12">
    <location>
        <begin position="1"/>
        <end position="86"/>
    </location>
</feature>
<feature type="active site" evidence="10">
    <location>
        <position position="173"/>
    </location>
</feature>
<dbReference type="HAMAP" id="MF_01808">
    <property type="entry name" value="Recomb_XerC_XerD"/>
    <property type="match status" value="1"/>
</dbReference>
<dbReference type="OrthoDB" id="9801717at2"/>
<keyword evidence="15" id="KW-1185">Reference proteome</keyword>
<sequence>MFDRDLNLFIDYLVTERGLSSNTTAAYRSDLEEFRDWLTERGFKEWSQVDREAILDYLDAERDLGRETATLARRLVAVKMLSRFLTEEGILKKDVTAVMDSPKLWRILPDFLSEAEVDAFLKAFPASVKEPFEMRNRAILEVLYSSGLRVSELARLPLTAVDFDNELLRVVGKGSKTRIVPIGKVALRTLRRYLADVRPLLAEKNPRSPYVFLSKSGRPLNREWIWNVVKVAAARAGIHKNIHPHTLRHSFASHLLAHGADLRVIQEMLGHADISTTEIYTHIDSNRLAAIHHKFHPRG</sequence>
<dbReference type="InterPro" id="IPR010998">
    <property type="entry name" value="Integrase_recombinase_N"/>
</dbReference>
<comment type="caution">
    <text evidence="14">The sequence shown here is derived from an EMBL/GenBank/DDBJ whole genome shotgun (WGS) entry which is preliminary data.</text>
</comment>
<dbReference type="NCBIfam" id="TIGR02225">
    <property type="entry name" value="recomb_XerD"/>
    <property type="match status" value="1"/>
</dbReference>
<comment type="subunit">
    <text evidence="10">Forms a cyclic heterotetrameric complex composed of two molecules of XerC and two molecules of XerD.</text>
</comment>